<evidence type="ECO:0000313" key="2">
    <source>
        <dbReference type="Proteomes" id="UP000789342"/>
    </source>
</evidence>
<evidence type="ECO:0000313" key="1">
    <source>
        <dbReference type="EMBL" id="CAG8791693.1"/>
    </source>
</evidence>
<proteinExistence type="predicted"/>
<dbReference type="EMBL" id="CAJVPV010062228">
    <property type="protein sequence ID" value="CAG8791693.1"/>
    <property type="molecule type" value="Genomic_DNA"/>
</dbReference>
<feature type="non-terminal residue" evidence="1">
    <location>
        <position position="1"/>
    </location>
</feature>
<reference evidence="1" key="1">
    <citation type="submission" date="2021-06" db="EMBL/GenBank/DDBJ databases">
        <authorList>
            <person name="Kallberg Y."/>
            <person name="Tangrot J."/>
            <person name="Rosling A."/>
        </authorList>
    </citation>
    <scope>NUCLEOTIDE SEQUENCE</scope>
    <source>
        <strain evidence="1">CL551</strain>
    </source>
</reference>
<dbReference type="Proteomes" id="UP000789342">
    <property type="component" value="Unassembled WGS sequence"/>
</dbReference>
<sequence>KEYLDAKTALRDWKYRYPRKIVNPNPAKSPTAFNHNLCLLPLFNASEYLIVEKLIIAYSGRKLLGNIQCKQSSILLRTKYKGFTTPDLIS</sequence>
<comment type="caution">
    <text evidence="1">The sequence shown here is derived from an EMBL/GenBank/DDBJ whole genome shotgun (WGS) entry which is preliminary data.</text>
</comment>
<gene>
    <name evidence="1" type="ORF">AMORRO_LOCUS18205</name>
</gene>
<feature type="non-terminal residue" evidence="1">
    <location>
        <position position="90"/>
    </location>
</feature>
<accession>A0A9N9JS60</accession>
<organism evidence="1 2">
    <name type="scientific">Acaulospora morrowiae</name>
    <dbReference type="NCBI Taxonomy" id="94023"/>
    <lineage>
        <taxon>Eukaryota</taxon>
        <taxon>Fungi</taxon>
        <taxon>Fungi incertae sedis</taxon>
        <taxon>Mucoromycota</taxon>
        <taxon>Glomeromycotina</taxon>
        <taxon>Glomeromycetes</taxon>
        <taxon>Diversisporales</taxon>
        <taxon>Acaulosporaceae</taxon>
        <taxon>Acaulospora</taxon>
    </lineage>
</organism>
<keyword evidence="2" id="KW-1185">Reference proteome</keyword>
<protein>
    <submittedName>
        <fullName evidence="1">4302_t:CDS:1</fullName>
    </submittedName>
</protein>
<dbReference type="AlphaFoldDB" id="A0A9N9JS60"/>
<name>A0A9N9JS60_9GLOM</name>